<comment type="caution">
    <text evidence="2">The sequence shown here is derived from an EMBL/GenBank/DDBJ whole genome shotgun (WGS) entry which is preliminary data.</text>
</comment>
<gene>
    <name evidence="2" type="ORF">GP486_004673</name>
</gene>
<proteinExistence type="predicted"/>
<organism evidence="2 3">
    <name type="scientific">Trichoglossum hirsutum</name>
    <dbReference type="NCBI Taxonomy" id="265104"/>
    <lineage>
        <taxon>Eukaryota</taxon>
        <taxon>Fungi</taxon>
        <taxon>Dikarya</taxon>
        <taxon>Ascomycota</taxon>
        <taxon>Pezizomycotina</taxon>
        <taxon>Geoglossomycetes</taxon>
        <taxon>Geoglossales</taxon>
        <taxon>Geoglossaceae</taxon>
        <taxon>Trichoglossum</taxon>
    </lineage>
</organism>
<evidence type="ECO:0000256" key="1">
    <source>
        <dbReference type="SAM" id="MobiDB-lite"/>
    </source>
</evidence>
<evidence type="ECO:0000313" key="3">
    <source>
        <dbReference type="Proteomes" id="UP000750711"/>
    </source>
</evidence>
<evidence type="ECO:0000313" key="2">
    <source>
        <dbReference type="EMBL" id="KAH0558672.1"/>
    </source>
</evidence>
<dbReference type="Proteomes" id="UP000750711">
    <property type="component" value="Unassembled WGS sequence"/>
</dbReference>
<dbReference type="AlphaFoldDB" id="A0A9P8RNN6"/>
<accession>A0A9P8RNN6</accession>
<sequence>MEPDTCEDEWNDEQLEAALKRLNEMHRQLRTLRTTIPRMIKPLTTPHDSPEELYRDFARAAETADREVKEFRQFRNDKKSREVLERAGVSCNESREGIAPWNATEHPDAFDLPEDEANDSVKGSGYETEDVQKEI</sequence>
<reference evidence="2" key="1">
    <citation type="submission" date="2021-03" db="EMBL/GenBank/DDBJ databases">
        <title>Comparative genomics and phylogenomic investigation of the class Geoglossomycetes provide insights into ecological specialization and systematics.</title>
        <authorList>
            <person name="Melie T."/>
            <person name="Pirro S."/>
            <person name="Miller A.N."/>
            <person name="Quandt A."/>
        </authorList>
    </citation>
    <scope>NUCLEOTIDE SEQUENCE</scope>
    <source>
        <strain evidence="2">CAQ_001_2017</strain>
    </source>
</reference>
<keyword evidence="3" id="KW-1185">Reference proteome</keyword>
<dbReference type="EMBL" id="JAGHQM010000773">
    <property type="protein sequence ID" value="KAH0558672.1"/>
    <property type="molecule type" value="Genomic_DNA"/>
</dbReference>
<protein>
    <submittedName>
        <fullName evidence="2">Uncharacterized protein</fullName>
    </submittedName>
</protein>
<name>A0A9P8RNN6_9PEZI</name>
<feature type="region of interest" description="Disordered" evidence="1">
    <location>
        <begin position="89"/>
        <end position="135"/>
    </location>
</feature>